<feature type="compositionally biased region" description="Basic and acidic residues" evidence="5">
    <location>
        <begin position="508"/>
        <end position="528"/>
    </location>
</feature>
<feature type="transmembrane region" description="Helical" evidence="6">
    <location>
        <begin position="126"/>
        <end position="143"/>
    </location>
</feature>
<dbReference type="InterPro" id="IPR020846">
    <property type="entry name" value="MFS_dom"/>
</dbReference>
<dbReference type="InterPro" id="IPR036259">
    <property type="entry name" value="MFS_trans_sf"/>
</dbReference>
<feature type="region of interest" description="Disordered" evidence="5">
    <location>
        <begin position="508"/>
        <end position="542"/>
    </location>
</feature>
<evidence type="ECO:0000256" key="2">
    <source>
        <dbReference type="ARBA" id="ARBA00022692"/>
    </source>
</evidence>
<dbReference type="OrthoDB" id="3066029at2759"/>
<evidence type="ECO:0000256" key="6">
    <source>
        <dbReference type="SAM" id="Phobius"/>
    </source>
</evidence>
<dbReference type="PANTHER" id="PTHR23502">
    <property type="entry name" value="MAJOR FACILITATOR SUPERFAMILY"/>
    <property type="match status" value="1"/>
</dbReference>
<feature type="transmembrane region" description="Helical" evidence="6">
    <location>
        <begin position="213"/>
        <end position="236"/>
    </location>
</feature>
<evidence type="ECO:0000256" key="5">
    <source>
        <dbReference type="SAM" id="MobiDB-lite"/>
    </source>
</evidence>
<reference evidence="8" key="2">
    <citation type="submission" date="2020-11" db="EMBL/GenBank/DDBJ databases">
        <title>Whole genome sequencing of Colletotrichum sp.</title>
        <authorList>
            <person name="Li H."/>
        </authorList>
    </citation>
    <scope>NUCLEOTIDE SEQUENCE</scope>
    <source>
        <strain evidence="8">CkLH20</strain>
    </source>
</reference>
<dbReference type="Gene3D" id="1.20.1250.20">
    <property type="entry name" value="MFS general substrate transporter like domains"/>
    <property type="match status" value="1"/>
</dbReference>
<feature type="compositionally biased region" description="Acidic residues" evidence="5">
    <location>
        <begin position="533"/>
        <end position="542"/>
    </location>
</feature>
<organism evidence="8 9">
    <name type="scientific">Colletotrichum karsti</name>
    <dbReference type="NCBI Taxonomy" id="1095194"/>
    <lineage>
        <taxon>Eukaryota</taxon>
        <taxon>Fungi</taxon>
        <taxon>Dikarya</taxon>
        <taxon>Ascomycota</taxon>
        <taxon>Pezizomycotina</taxon>
        <taxon>Sordariomycetes</taxon>
        <taxon>Hypocreomycetidae</taxon>
        <taxon>Glomerellales</taxon>
        <taxon>Glomerellaceae</taxon>
        <taxon>Colletotrichum</taxon>
        <taxon>Colletotrichum boninense species complex</taxon>
    </lineage>
</organism>
<evidence type="ECO:0000256" key="3">
    <source>
        <dbReference type="ARBA" id="ARBA00022989"/>
    </source>
</evidence>
<dbReference type="RefSeq" id="XP_038740790.1">
    <property type="nucleotide sequence ID" value="XM_038893964.1"/>
</dbReference>
<dbReference type="SUPFAM" id="SSF103473">
    <property type="entry name" value="MFS general substrate transporter"/>
    <property type="match status" value="1"/>
</dbReference>
<dbReference type="AlphaFoldDB" id="A0A9P6HVV5"/>
<dbReference type="Pfam" id="PF07690">
    <property type="entry name" value="MFS_1"/>
    <property type="match status" value="2"/>
</dbReference>
<proteinExistence type="predicted"/>
<keyword evidence="2 6" id="KW-0812">Transmembrane</keyword>
<dbReference type="PROSITE" id="PS50850">
    <property type="entry name" value="MFS"/>
    <property type="match status" value="1"/>
</dbReference>
<dbReference type="InterPro" id="IPR011701">
    <property type="entry name" value="MFS"/>
</dbReference>
<gene>
    <name evidence="8" type="ORF">CkaCkLH20_11250</name>
</gene>
<feature type="domain" description="Major facilitator superfamily (MFS) profile" evidence="7">
    <location>
        <begin position="88"/>
        <end position="503"/>
    </location>
</feature>
<feature type="transmembrane region" description="Helical" evidence="6">
    <location>
        <begin position="242"/>
        <end position="262"/>
    </location>
</feature>
<keyword evidence="3 6" id="KW-1133">Transmembrane helix</keyword>
<keyword evidence="9" id="KW-1185">Reference proteome</keyword>
<evidence type="ECO:0000313" key="9">
    <source>
        <dbReference type="Proteomes" id="UP000781932"/>
    </source>
</evidence>
<comment type="caution">
    <text evidence="8">The sequence shown here is derived from an EMBL/GenBank/DDBJ whole genome shotgun (WGS) entry which is preliminary data.</text>
</comment>
<name>A0A9P6HVV5_9PEZI</name>
<feature type="transmembrane region" description="Helical" evidence="6">
    <location>
        <begin position="86"/>
        <end position="106"/>
    </location>
</feature>
<accession>A0A9P6HVV5</accession>
<feature type="transmembrane region" description="Helical" evidence="6">
    <location>
        <begin position="342"/>
        <end position="363"/>
    </location>
</feature>
<evidence type="ECO:0000256" key="1">
    <source>
        <dbReference type="ARBA" id="ARBA00004141"/>
    </source>
</evidence>
<dbReference type="EMBL" id="JAATWM020000046">
    <property type="protein sequence ID" value="KAF9871329.1"/>
    <property type="molecule type" value="Genomic_DNA"/>
</dbReference>
<feature type="transmembrane region" description="Helical" evidence="6">
    <location>
        <begin position="155"/>
        <end position="175"/>
    </location>
</feature>
<dbReference type="GO" id="GO:0005886">
    <property type="term" value="C:plasma membrane"/>
    <property type="evidence" value="ECO:0007669"/>
    <property type="project" value="TreeGrafter"/>
</dbReference>
<feature type="transmembrane region" description="Helical" evidence="6">
    <location>
        <begin position="410"/>
        <end position="434"/>
    </location>
</feature>
<reference evidence="8" key="1">
    <citation type="submission" date="2020-03" db="EMBL/GenBank/DDBJ databases">
        <authorList>
            <person name="He L."/>
        </authorList>
    </citation>
    <scope>NUCLEOTIDE SEQUENCE</scope>
    <source>
        <strain evidence="8">CkLH20</strain>
    </source>
</reference>
<feature type="transmembrane region" description="Helical" evidence="6">
    <location>
        <begin position="304"/>
        <end position="322"/>
    </location>
</feature>
<dbReference type="Proteomes" id="UP000781932">
    <property type="component" value="Unassembled WGS sequence"/>
</dbReference>
<feature type="transmembrane region" description="Helical" evidence="6">
    <location>
        <begin position="455"/>
        <end position="472"/>
    </location>
</feature>
<sequence>MCSQSLQLLPQQKAEHWADDLRRELSDFDGDSVYTYINISDAGDFDMDTTIAHRSSTSSSTETLVEPIPTASDDDMVIEMPTWRKWTTLFVICWMTLPATFASSSIMTAVAEVAAEFHVSTQSTTAANAGVFIAMAVSALIWLPISTFIGRRAAYLLATIMLALCSIGSALSQSFAVFTTIWIIGGTTGLYFLIAGQTILADIFEPTTRGMAVGLFLGSSVAANSLAPLVGGIIVSYASWRVIYVVQAAITFFGLLMALLFIPNANDVNHKQRKTQPPSKSPLRSVLGTINPMGVFRLFKHPKIITANIACGLLGFNQYGLIASVRRVINPRFNLTSPLISGIFYLAPGAGFLLGSMIGGALSDRTVKQYIRMRSGQRLPQDRLNSSLPALFVVLPIGTLAYGWSLQGEIGGIPLLVISSFVQGFGLMWSFSGLNTYAAEVLPEQRTAVISGKYIVQYFFAASAVGGVVPLIDAIGVGWAFTITGLGVTLAGVLVLIIIKSASTEHENHANKNANEKDAEKKVDDDWKSFASTDEDEDGTIV</sequence>
<dbReference type="GO" id="GO:0022857">
    <property type="term" value="F:transmembrane transporter activity"/>
    <property type="evidence" value="ECO:0007669"/>
    <property type="project" value="InterPro"/>
</dbReference>
<feature type="transmembrane region" description="Helical" evidence="6">
    <location>
        <begin position="478"/>
        <end position="499"/>
    </location>
</feature>
<comment type="subcellular location">
    <subcellularLocation>
        <location evidence="1">Membrane</location>
        <topology evidence="1">Multi-pass membrane protein</topology>
    </subcellularLocation>
</comment>
<evidence type="ECO:0000313" key="8">
    <source>
        <dbReference type="EMBL" id="KAF9871329.1"/>
    </source>
</evidence>
<evidence type="ECO:0000256" key="4">
    <source>
        <dbReference type="ARBA" id="ARBA00023136"/>
    </source>
</evidence>
<feature type="transmembrane region" description="Helical" evidence="6">
    <location>
        <begin position="181"/>
        <end position="201"/>
    </location>
</feature>
<feature type="transmembrane region" description="Helical" evidence="6">
    <location>
        <begin position="384"/>
        <end position="404"/>
    </location>
</feature>
<dbReference type="PANTHER" id="PTHR23502:SF152">
    <property type="entry name" value="MAJOR FACILITATOR SUPERFAMILY (MFS) PROFILE DOMAIN-CONTAINING PROTEIN-RELATED"/>
    <property type="match status" value="1"/>
</dbReference>
<keyword evidence="4 6" id="KW-0472">Membrane</keyword>
<dbReference type="GeneID" id="62167038"/>
<evidence type="ECO:0000259" key="7">
    <source>
        <dbReference type="PROSITE" id="PS50850"/>
    </source>
</evidence>
<protein>
    <submittedName>
        <fullName evidence="8">Major facilitator superfamily transporter</fullName>
    </submittedName>
</protein>